<feature type="chain" id="PRO_5034443026" evidence="1">
    <location>
        <begin position="21"/>
        <end position="99"/>
    </location>
</feature>
<name>A0A8H6ARP6_9HELO</name>
<evidence type="ECO:0000313" key="3">
    <source>
        <dbReference type="Proteomes" id="UP000531561"/>
    </source>
</evidence>
<dbReference type="AlphaFoldDB" id="A0A8H6ARP6"/>
<protein>
    <submittedName>
        <fullName evidence="2">Uncharacterized protein</fullName>
    </submittedName>
</protein>
<accession>A0A8H6ARP6</accession>
<dbReference type="Proteomes" id="UP000531561">
    <property type="component" value="Unassembled WGS sequence"/>
</dbReference>
<dbReference type="EMBL" id="JABFCT010000010">
    <property type="protein sequence ID" value="KAF5872308.1"/>
    <property type="molecule type" value="Genomic_DNA"/>
</dbReference>
<comment type="caution">
    <text evidence="2">The sequence shown here is derived from an EMBL/GenBank/DDBJ whole genome shotgun (WGS) entry which is preliminary data.</text>
</comment>
<organism evidence="2 3">
    <name type="scientific">Botrytis fragariae</name>
    <dbReference type="NCBI Taxonomy" id="1964551"/>
    <lineage>
        <taxon>Eukaryota</taxon>
        <taxon>Fungi</taxon>
        <taxon>Dikarya</taxon>
        <taxon>Ascomycota</taxon>
        <taxon>Pezizomycotina</taxon>
        <taxon>Leotiomycetes</taxon>
        <taxon>Helotiales</taxon>
        <taxon>Sclerotiniaceae</taxon>
        <taxon>Botrytis</taxon>
    </lineage>
</organism>
<keyword evidence="1" id="KW-0732">Signal</keyword>
<dbReference type="OrthoDB" id="4186099at2759"/>
<sequence length="99" mass="11049">MHFSTLVTLTLSVFSARAIADNCYNHFDYCGTSLLGIGNYHDTMVQALHSEGLKYDDDSINRSVFTCVEDGLLASPRYCEHRCWVAATGSQMNDTCNEE</sequence>
<keyword evidence="3" id="KW-1185">Reference proteome</keyword>
<gene>
    <name evidence="2" type="ORF">Bfra_005665</name>
</gene>
<reference evidence="2 3" key="1">
    <citation type="journal article" date="2020" name="Phytopathology">
        <title>A high-quality genome resource of Botrytis fragariae, a new and rapidly spreading fungal pathogen causing strawberry gray mold in the U.S.A.</title>
        <authorList>
            <person name="Wu Y."/>
            <person name="Saski C.A."/>
            <person name="Schnabel G."/>
            <person name="Xiao S."/>
            <person name="Hu M."/>
        </authorList>
    </citation>
    <scope>NUCLEOTIDE SEQUENCE [LARGE SCALE GENOMIC DNA]</scope>
    <source>
        <strain evidence="2 3">BVB16</strain>
    </source>
</reference>
<dbReference type="RefSeq" id="XP_037191254.1">
    <property type="nucleotide sequence ID" value="XM_037336044.1"/>
</dbReference>
<feature type="signal peptide" evidence="1">
    <location>
        <begin position="1"/>
        <end position="20"/>
    </location>
</feature>
<evidence type="ECO:0000256" key="1">
    <source>
        <dbReference type="SAM" id="SignalP"/>
    </source>
</evidence>
<dbReference type="GeneID" id="59259736"/>
<proteinExistence type="predicted"/>
<evidence type="ECO:0000313" key="2">
    <source>
        <dbReference type="EMBL" id="KAF5872308.1"/>
    </source>
</evidence>